<proteinExistence type="predicted"/>
<protein>
    <submittedName>
        <fullName evidence="1">Uncharacterized protein</fullName>
    </submittedName>
</protein>
<reference evidence="1 2" key="1">
    <citation type="journal article" date="2014" name="Mol. Biol. Evol.">
        <title>Massive expansion of Ubiquitination-related gene families within the Chlamydiae.</title>
        <authorList>
            <person name="Domman D."/>
            <person name="Collingro A."/>
            <person name="Lagkouvardos I."/>
            <person name="Gehre L."/>
            <person name="Weinmaier T."/>
            <person name="Rattei T."/>
            <person name="Subtil A."/>
            <person name="Horn M."/>
        </authorList>
    </citation>
    <scope>NUCLEOTIDE SEQUENCE [LARGE SCALE GENOMIC DNA]</scope>
    <source>
        <strain evidence="1 2">EI2</strain>
    </source>
</reference>
<dbReference type="Proteomes" id="UP000031465">
    <property type="component" value="Unassembled WGS sequence"/>
</dbReference>
<gene>
    <name evidence="1" type="ORF">DB44_AP00030</name>
</gene>
<organism evidence="1 2">
    <name type="scientific">Candidatus Protochlamydia amoebophila</name>
    <dbReference type="NCBI Taxonomy" id="362787"/>
    <lineage>
        <taxon>Bacteria</taxon>
        <taxon>Pseudomonadati</taxon>
        <taxon>Chlamydiota</taxon>
        <taxon>Chlamydiia</taxon>
        <taxon>Parachlamydiales</taxon>
        <taxon>Parachlamydiaceae</taxon>
        <taxon>Candidatus Protochlamydia</taxon>
    </lineage>
</organism>
<evidence type="ECO:0000313" key="1">
    <source>
        <dbReference type="EMBL" id="KIC74149.1"/>
    </source>
</evidence>
<dbReference type="AlphaFoldDB" id="A0A0C1H9Y0"/>
<accession>A0A0C1H9Y0</accession>
<evidence type="ECO:0000313" key="2">
    <source>
        <dbReference type="Proteomes" id="UP000031465"/>
    </source>
</evidence>
<comment type="caution">
    <text evidence="1">The sequence shown here is derived from an EMBL/GenBank/DDBJ whole genome shotgun (WGS) entry which is preliminary data.</text>
</comment>
<name>A0A0C1H9Y0_9BACT</name>
<sequence>MLKECGLMNAASKFVEQILESFSFSGKLFVNIHNPRNLFFFYKSFVHAKSALFASE</sequence>
<dbReference type="EMBL" id="JSAN01000014">
    <property type="protein sequence ID" value="KIC74149.1"/>
    <property type="molecule type" value="Genomic_DNA"/>
</dbReference>